<keyword evidence="1" id="KW-0472">Membrane</keyword>
<dbReference type="RefSeq" id="WP_129603342.1">
    <property type="nucleotide sequence ID" value="NZ_CP035544.1"/>
</dbReference>
<accession>A0A411E8K1</accession>
<evidence type="ECO:0000313" key="3">
    <source>
        <dbReference type="EMBL" id="QBA63907.1"/>
    </source>
</evidence>
<protein>
    <submittedName>
        <fullName evidence="3">Class I SAM-dependent methyltransferase</fullName>
    </submittedName>
</protein>
<dbReference type="GO" id="GO:0032259">
    <property type="term" value="P:methylation"/>
    <property type="evidence" value="ECO:0007669"/>
    <property type="project" value="UniProtKB-KW"/>
</dbReference>
<keyword evidence="4" id="KW-1185">Reference proteome</keyword>
<name>A0A411E8K1_9FLAO</name>
<dbReference type="SUPFAM" id="SSF53335">
    <property type="entry name" value="S-adenosyl-L-methionine-dependent methyltransferases"/>
    <property type="match status" value="1"/>
</dbReference>
<dbReference type="AlphaFoldDB" id="A0A411E8K1"/>
<dbReference type="OrthoDB" id="4760357at2"/>
<organism evidence="3 4">
    <name type="scientific">Muriicola soli</name>
    <dbReference type="NCBI Taxonomy" id="2507538"/>
    <lineage>
        <taxon>Bacteria</taxon>
        <taxon>Pseudomonadati</taxon>
        <taxon>Bacteroidota</taxon>
        <taxon>Flavobacteriia</taxon>
        <taxon>Flavobacteriales</taxon>
        <taxon>Flavobacteriaceae</taxon>
        <taxon>Muriicola</taxon>
    </lineage>
</organism>
<evidence type="ECO:0000313" key="4">
    <source>
        <dbReference type="Proteomes" id="UP000290889"/>
    </source>
</evidence>
<dbReference type="Pfam" id="PF13649">
    <property type="entry name" value="Methyltransf_25"/>
    <property type="match status" value="1"/>
</dbReference>
<dbReference type="InterPro" id="IPR041698">
    <property type="entry name" value="Methyltransf_25"/>
</dbReference>
<keyword evidence="3" id="KW-0808">Transferase</keyword>
<dbReference type="Proteomes" id="UP000290889">
    <property type="component" value="Chromosome"/>
</dbReference>
<evidence type="ECO:0000256" key="1">
    <source>
        <dbReference type="SAM" id="Phobius"/>
    </source>
</evidence>
<proteinExistence type="predicted"/>
<reference evidence="3 4" key="1">
    <citation type="submission" date="2019-01" db="EMBL/GenBank/DDBJ databases">
        <title>Muriicola soli sp. nov., isolated from soil.</title>
        <authorList>
            <person name="Kang H.J."/>
            <person name="Kim S.B."/>
        </authorList>
    </citation>
    <scope>NUCLEOTIDE SEQUENCE [LARGE SCALE GENOMIC DNA]</scope>
    <source>
        <strain evidence="3 4">MMS17-SY002</strain>
    </source>
</reference>
<dbReference type="EMBL" id="CP035544">
    <property type="protein sequence ID" value="QBA63907.1"/>
    <property type="molecule type" value="Genomic_DNA"/>
</dbReference>
<keyword evidence="1" id="KW-1133">Transmembrane helix</keyword>
<keyword evidence="1" id="KW-0812">Transmembrane</keyword>
<dbReference type="Gene3D" id="3.40.50.150">
    <property type="entry name" value="Vaccinia Virus protein VP39"/>
    <property type="match status" value="1"/>
</dbReference>
<evidence type="ECO:0000259" key="2">
    <source>
        <dbReference type="Pfam" id="PF13649"/>
    </source>
</evidence>
<dbReference type="CDD" id="cd02440">
    <property type="entry name" value="AdoMet_MTases"/>
    <property type="match status" value="1"/>
</dbReference>
<keyword evidence="3" id="KW-0489">Methyltransferase</keyword>
<dbReference type="InterPro" id="IPR029063">
    <property type="entry name" value="SAM-dependent_MTases_sf"/>
</dbReference>
<dbReference type="GO" id="GO:0008168">
    <property type="term" value="F:methyltransferase activity"/>
    <property type="evidence" value="ECO:0007669"/>
    <property type="project" value="UniProtKB-KW"/>
</dbReference>
<sequence length="280" mass="32158">MKKLRSIVIKILTVTVGNIMLVLFPKRAKELQIQGLSFFVDNNPTITDKLMRRALLKKAENAGAESLASIHKDFWINQGHEFCSKYEERLVNNDLPKSEFIFDLLQKKLANTQIKYDSLVEIGCGNGYILSYLSKKFPDIQRFIGVDLSLDQIKLNEIKYAGNKKLEFVAKDINDWIAINPQGNSIFVTFMGVLEYFTQNQLESLIQHLSTLNNIVFIAIEPIGLDHDFNSNPKSQIYGHEHSFSHNYPKQFQEASFTIWHLSFLSNNQFSRLCFLGAEN</sequence>
<gene>
    <name evidence="3" type="ORF">EQY75_04755</name>
</gene>
<feature type="domain" description="Methyltransferase" evidence="2">
    <location>
        <begin position="120"/>
        <end position="210"/>
    </location>
</feature>
<feature type="transmembrane region" description="Helical" evidence="1">
    <location>
        <begin position="7"/>
        <end position="24"/>
    </location>
</feature>
<dbReference type="KEGG" id="mur:EQY75_04755"/>